<protein>
    <submittedName>
        <fullName evidence="7">Carboxypeptidase regulatory-like domain-containing protein</fullName>
    </submittedName>
</protein>
<evidence type="ECO:0000256" key="4">
    <source>
        <dbReference type="SAM" id="MobiDB-lite"/>
    </source>
</evidence>
<dbReference type="SUPFAM" id="SSF56935">
    <property type="entry name" value="Porins"/>
    <property type="match status" value="1"/>
</dbReference>
<keyword evidence="7" id="KW-0121">Carboxypeptidase</keyword>
<dbReference type="GO" id="GO:0009279">
    <property type="term" value="C:cell outer membrane"/>
    <property type="evidence" value="ECO:0007669"/>
    <property type="project" value="UniProtKB-SubCell"/>
</dbReference>
<dbReference type="STRING" id="572036.SAMN05661099_0496"/>
<dbReference type="RefSeq" id="WP_079701053.1">
    <property type="nucleotide sequence ID" value="NZ_FUYR01000001.1"/>
</dbReference>
<keyword evidence="7" id="KW-0645">Protease</keyword>
<name>A0A1T5AA78_9SPHI</name>
<evidence type="ECO:0000313" key="7">
    <source>
        <dbReference type="EMBL" id="SKB31816.1"/>
    </source>
</evidence>
<accession>A0A1T5AA78</accession>
<dbReference type="Pfam" id="PF14905">
    <property type="entry name" value="OMP_b-brl_3"/>
    <property type="match status" value="1"/>
</dbReference>
<sequence>MLRILLTSIFLLTVAGSYAQTYSVKGSVKDTAGVPLTGTLIKLKWGSDSTATSVNIAGEFSLQNVKSAEFTLSAAFIGFQSFVKQYKIENGASLVIPPIILKEGVNSLSEVVITAVTAMKVGEDTVTFNASSFPVREGDAVDELLRKLPGVKVDADGNVTNQGQTITKIRVNGKDFFGGDVATAIKNLPADVIKNLQFIDDYGDQANLTGIKTGEPEKILNVTIAEDKNKGYFVRAGVGLGNEDRYNTGIRGNLFKGEERFSFDGTITNANRGGGGGNGITSTNAAGLSYQNQWNKKLSADAGYSFNNRKNITIGKAFTQNFLETFTRLEDEATNNDSDNYSHSLSGNLEYRRDSLNFLRVSPRISYNTAESDNLGFYTITQENLLTKRDNQTSNDNSSANISTNVFYNRKFRKKGRNISLRGNVNFSNGDSFRDVLNNYVITQNGLDSLRLQNQLIDNTNRNFSTSANFSYMEPLGKRNYMEFSYNWNRSVSSTNRNTNDILSGVQVFNPNLSNQYEYQFVTNRFGLNYRFIEKKYNYTLGLNAQPALLTGQNLSKNINTRNSTFNFIPSARFVYNFTKQQSLQVNYWGRNNQPGFLQLQPISDNSNLQNVVTGNPNLNPEFIHAVNARYNQTDWNMGHFLTANLSYNQTQDKIVTTKVLVPGTINQVTSYTNTDGFYTLSGDYSYGKPFADRKFTITYSGNASLNNNVAFIDASKNIAKNFNIRQELEFELDIKDIVDVEFETSYGINTTKYSQENFDDRRTNSMRYSLRGRNFFFKDLTLGYNLSKTVNSGFDNSIVKNPTILGAHLEYQFLKGNAARIRFEAFDLLDQNTGISRDVFDNIIIDRQTNRLGQYFMLSLNMTLRKFGGNGPAPRTNNQYGPGNNNNRPGGGNNNGGGYRGNN</sequence>
<proteinExistence type="predicted"/>
<keyword evidence="3" id="KW-0998">Cell outer membrane</keyword>
<feature type="chain" id="PRO_5012888388" evidence="5">
    <location>
        <begin position="20"/>
        <end position="904"/>
    </location>
</feature>
<evidence type="ECO:0000256" key="1">
    <source>
        <dbReference type="ARBA" id="ARBA00004442"/>
    </source>
</evidence>
<feature type="domain" description="Outer membrane protein beta-barrel" evidence="6">
    <location>
        <begin position="410"/>
        <end position="862"/>
    </location>
</feature>
<feature type="compositionally biased region" description="Gly residues" evidence="4">
    <location>
        <begin position="890"/>
        <end position="904"/>
    </location>
</feature>
<dbReference type="GO" id="GO:0004180">
    <property type="term" value="F:carboxypeptidase activity"/>
    <property type="evidence" value="ECO:0007669"/>
    <property type="project" value="UniProtKB-KW"/>
</dbReference>
<comment type="subcellular location">
    <subcellularLocation>
        <location evidence="1">Cell outer membrane</location>
    </subcellularLocation>
</comment>
<evidence type="ECO:0000313" key="8">
    <source>
        <dbReference type="Proteomes" id="UP000189981"/>
    </source>
</evidence>
<keyword evidence="5" id="KW-0732">Signal</keyword>
<dbReference type="Pfam" id="PF13715">
    <property type="entry name" value="CarbopepD_reg_2"/>
    <property type="match status" value="1"/>
</dbReference>
<dbReference type="EMBL" id="FUYR01000001">
    <property type="protein sequence ID" value="SKB31816.1"/>
    <property type="molecule type" value="Genomic_DNA"/>
</dbReference>
<keyword evidence="8" id="KW-1185">Reference proteome</keyword>
<evidence type="ECO:0000256" key="5">
    <source>
        <dbReference type="SAM" id="SignalP"/>
    </source>
</evidence>
<feature type="signal peptide" evidence="5">
    <location>
        <begin position="1"/>
        <end position="19"/>
    </location>
</feature>
<gene>
    <name evidence="7" type="ORF">SAMN05661099_0496</name>
</gene>
<keyword evidence="2" id="KW-0472">Membrane</keyword>
<organism evidence="7 8">
    <name type="scientific">Daejeonella lutea</name>
    <dbReference type="NCBI Taxonomy" id="572036"/>
    <lineage>
        <taxon>Bacteria</taxon>
        <taxon>Pseudomonadati</taxon>
        <taxon>Bacteroidota</taxon>
        <taxon>Sphingobacteriia</taxon>
        <taxon>Sphingobacteriales</taxon>
        <taxon>Sphingobacteriaceae</taxon>
        <taxon>Daejeonella</taxon>
    </lineage>
</organism>
<evidence type="ECO:0000256" key="3">
    <source>
        <dbReference type="ARBA" id="ARBA00023237"/>
    </source>
</evidence>
<reference evidence="8" key="1">
    <citation type="submission" date="2017-02" db="EMBL/GenBank/DDBJ databases">
        <authorList>
            <person name="Varghese N."/>
            <person name="Submissions S."/>
        </authorList>
    </citation>
    <scope>NUCLEOTIDE SEQUENCE [LARGE SCALE GENOMIC DNA]</scope>
    <source>
        <strain evidence="8">DSM 22385</strain>
    </source>
</reference>
<dbReference type="AlphaFoldDB" id="A0A1T5AA78"/>
<dbReference type="InterPro" id="IPR036942">
    <property type="entry name" value="Beta-barrel_TonB_sf"/>
</dbReference>
<dbReference type="Gene3D" id="2.40.170.20">
    <property type="entry name" value="TonB-dependent receptor, beta-barrel domain"/>
    <property type="match status" value="1"/>
</dbReference>
<dbReference type="SUPFAM" id="SSF49464">
    <property type="entry name" value="Carboxypeptidase regulatory domain-like"/>
    <property type="match status" value="1"/>
</dbReference>
<feature type="compositionally biased region" description="Low complexity" evidence="4">
    <location>
        <begin position="878"/>
        <end position="889"/>
    </location>
</feature>
<evidence type="ECO:0000256" key="2">
    <source>
        <dbReference type="ARBA" id="ARBA00023136"/>
    </source>
</evidence>
<dbReference type="Proteomes" id="UP000189981">
    <property type="component" value="Unassembled WGS sequence"/>
</dbReference>
<feature type="region of interest" description="Disordered" evidence="4">
    <location>
        <begin position="870"/>
        <end position="904"/>
    </location>
</feature>
<dbReference type="InterPro" id="IPR041700">
    <property type="entry name" value="OMP_b-brl_3"/>
</dbReference>
<keyword evidence="7" id="KW-0378">Hydrolase</keyword>
<dbReference type="OrthoDB" id="1086219at2"/>
<dbReference type="InterPro" id="IPR008969">
    <property type="entry name" value="CarboxyPept-like_regulatory"/>
</dbReference>
<evidence type="ECO:0000259" key="6">
    <source>
        <dbReference type="Pfam" id="PF14905"/>
    </source>
</evidence>